<dbReference type="KEGG" id="bxb:DR64_6902"/>
<feature type="compositionally biased region" description="Polar residues" evidence="1">
    <location>
        <begin position="105"/>
        <end position="120"/>
    </location>
</feature>
<accession>Q13NH4</accession>
<dbReference type="STRING" id="266265.Bxe_B1599"/>
<gene>
    <name evidence="2" type="ORF">Bxe_B1599</name>
</gene>
<protein>
    <submittedName>
        <fullName evidence="2">Sarcosine oxidase delta subunit</fullName>
        <ecNumber evidence="2">1.5.3.1</ecNumber>
    </submittedName>
</protein>
<dbReference type="PATRIC" id="fig|266265.5.peg.6145"/>
<dbReference type="EMBL" id="CP000271">
    <property type="protein sequence ID" value="ABE34365.1"/>
    <property type="molecule type" value="Genomic_DNA"/>
</dbReference>
<keyword evidence="2" id="KW-0560">Oxidoreductase</keyword>
<dbReference type="EC" id="1.5.3.1" evidence="2"/>
<dbReference type="Proteomes" id="UP000001817">
    <property type="component" value="Chromosome 2"/>
</dbReference>
<dbReference type="NCBIfam" id="TIGR01374">
    <property type="entry name" value="soxD"/>
    <property type="match status" value="1"/>
</dbReference>
<dbReference type="GO" id="GO:0008115">
    <property type="term" value="F:sarcosine oxidase activity"/>
    <property type="evidence" value="ECO:0007669"/>
    <property type="project" value="UniProtKB-EC"/>
</dbReference>
<dbReference type="eggNOG" id="COG4311">
    <property type="taxonomic scope" value="Bacteria"/>
</dbReference>
<sequence length="120" mass="13839">MLLIECPWCGPRAETEFSCGGEADIARPLDSDKLSDKEWGDYLFMRKNPRGVHREQWLHTQGCRRWFKAQRDTVSYEIQGYETFERPLLAMDGNEPNEQDRPQNKAPNQAPNQAQEGSAP</sequence>
<organism evidence="2 3">
    <name type="scientific">Paraburkholderia xenovorans (strain LB400)</name>
    <dbReference type="NCBI Taxonomy" id="266265"/>
    <lineage>
        <taxon>Bacteria</taxon>
        <taxon>Pseudomonadati</taxon>
        <taxon>Pseudomonadota</taxon>
        <taxon>Betaproteobacteria</taxon>
        <taxon>Burkholderiales</taxon>
        <taxon>Burkholderiaceae</taxon>
        <taxon>Paraburkholderia</taxon>
    </lineage>
</organism>
<dbReference type="Pfam" id="PF04267">
    <property type="entry name" value="SoxD"/>
    <property type="match status" value="1"/>
</dbReference>
<dbReference type="InterPro" id="IPR006279">
    <property type="entry name" value="SoxD"/>
</dbReference>
<dbReference type="OrthoDB" id="7159274at2"/>
<reference evidence="2 3" key="1">
    <citation type="journal article" date="2006" name="Proc. Natl. Acad. Sci. U.S.A.">
        <title>Burkholderia xenovorans LB400 harbors a multi-replicon, 9.73-Mbp genome shaped for versatility.</title>
        <authorList>
            <person name="Chain P.S."/>
            <person name="Denef V.J."/>
            <person name="Konstantinidis K.T."/>
            <person name="Vergez L.M."/>
            <person name="Agullo L."/>
            <person name="Reyes V.L."/>
            <person name="Hauser L."/>
            <person name="Cordova M."/>
            <person name="Gomez L."/>
            <person name="Gonzalez M."/>
            <person name="Land M."/>
            <person name="Lao V."/>
            <person name="Larimer F."/>
            <person name="LiPuma J.J."/>
            <person name="Mahenthiralingam E."/>
            <person name="Malfatti S.A."/>
            <person name="Marx C.J."/>
            <person name="Parnell J.J."/>
            <person name="Ramette A."/>
            <person name="Richardson P."/>
            <person name="Seeger M."/>
            <person name="Smith D."/>
            <person name="Spilker T."/>
            <person name="Sul W.J."/>
            <person name="Tsoi T.V."/>
            <person name="Ulrich L.E."/>
            <person name="Zhulin I.B."/>
            <person name="Tiedje J.M."/>
        </authorList>
    </citation>
    <scope>NUCLEOTIDE SEQUENCE [LARGE SCALE GENOMIC DNA]</scope>
    <source>
        <strain evidence="2 3">LB400</strain>
    </source>
</reference>
<evidence type="ECO:0000313" key="3">
    <source>
        <dbReference type="Proteomes" id="UP000001817"/>
    </source>
</evidence>
<feature type="region of interest" description="Disordered" evidence="1">
    <location>
        <begin position="87"/>
        <end position="120"/>
    </location>
</feature>
<name>Q13NH4_PARXL</name>
<evidence type="ECO:0000256" key="1">
    <source>
        <dbReference type="SAM" id="MobiDB-lite"/>
    </source>
</evidence>
<dbReference type="Gene3D" id="3.30.2270.10">
    <property type="entry name" value="Folate-binding superfamily"/>
    <property type="match status" value="1"/>
</dbReference>
<evidence type="ECO:0000313" key="2">
    <source>
        <dbReference type="EMBL" id="ABE34365.1"/>
    </source>
</evidence>
<dbReference type="GO" id="GO:0046653">
    <property type="term" value="P:tetrahydrofolate metabolic process"/>
    <property type="evidence" value="ECO:0007669"/>
    <property type="project" value="InterPro"/>
</dbReference>
<dbReference type="AlphaFoldDB" id="Q13NH4"/>
<dbReference type="KEGG" id="bxe:Bxe_B1599"/>
<dbReference type="RefSeq" id="WP_011491694.1">
    <property type="nucleotide sequence ID" value="NC_007952.1"/>
</dbReference>
<dbReference type="InterPro" id="IPR038561">
    <property type="entry name" value="SoxD_sf"/>
</dbReference>
<proteinExistence type="predicted"/>
<keyword evidence="3" id="KW-1185">Reference proteome</keyword>